<organism evidence="2">
    <name type="scientific">Fagus sylvatica</name>
    <name type="common">Beechnut</name>
    <dbReference type="NCBI Taxonomy" id="28930"/>
    <lineage>
        <taxon>Eukaryota</taxon>
        <taxon>Viridiplantae</taxon>
        <taxon>Streptophyta</taxon>
        <taxon>Embryophyta</taxon>
        <taxon>Tracheophyta</taxon>
        <taxon>Spermatophyta</taxon>
        <taxon>Magnoliopsida</taxon>
        <taxon>eudicotyledons</taxon>
        <taxon>Gunneridae</taxon>
        <taxon>Pentapetalae</taxon>
        <taxon>rosids</taxon>
        <taxon>fabids</taxon>
        <taxon>Fagales</taxon>
        <taxon>Fagaceae</taxon>
        <taxon>Fagus</taxon>
    </lineage>
</organism>
<dbReference type="AlphaFoldDB" id="A0A2N9J7H5"/>
<dbReference type="InterPro" id="IPR026960">
    <property type="entry name" value="RVT-Znf"/>
</dbReference>
<reference evidence="2" key="1">
    <citation type="submission" date="2018-02" db="EMBL/GenBank/DDBJ databases">
        <authorList>
            <person name="Cohen D.B."/>
            <person name="Kent A.D."/>
        </authorList>
    </citation>
    <scope>NUCLEOTIDE SEQUENCE</scope>
</reference>
<sequence>MENHHLWRRVLVAKYGVDLGGWRTSRIRGPHGCGVWKGIMFGWNDYFQHIEFVVGLGNRIRFWQDKWCGDRALLDRFPTLYACSSHREVTIDSVLMRPAAGGPCEWNVTFGRDFNDWEIDLVVDFFQLLASHTTSNEGPDGLRWKARKDGIFASHSFYHVLNVRPGVPFPWKVIWAAKAPPRVSFFIWTATWRKILNCDNLMRRGYTMVSRCCLCCSNGETVDHLLLHCPVLHMLWSFFFRSFHVNWVIPRSVKDLLFGWHNWFGKHHLDIWNLAPLCLMWTVWLERNSRTFEDMLCTTDQILEKFASSLFDWSRVWGFSTASSVADFIVSLNSVSASHALL</sequence>
<protein>
    <recommendedName>
        <fullName evidence="1">Reverse transcriptase zinc-binding domain-containing protein</fullName>
    </recommendedName>
</protein>
<evidence type="ECO:0000259" key="1">
    <source>
        <dbReference type="Pfam" id="PF13966"/>
    </source>
</evidence>
<evidence type="ECO:0000313" key="2">
    <source>
        <dbReference type="EMBL" id="SPD32399.1"/>
    </source>
</evidence>
<dbReference type="EMBL" id="OIVN01006403">
    <property type="protein sequence ID" value="SPD32399.1"/>
    <property type="molecule type" value="Genomic_DNA"/>
</dbReference>
<accession>A0A2N9J7H5</accession>
<feature type="domain" description="Reverse transcriptase zinc-binding" evidence="1">
    <location>
        <begin position="152"/>
        <end position="236"/>
    </location>
</feature>
<proteinExistence type="predicted"/>
<dbReference type="PANTHER" id="PTHR36617">
    <property type="entry name" value="PROTEIN, PUTATIVE-RELATED"/>
    <property type="match status" value="1"/>
</dbReference>
<dbReference type="Pfam" id="PF13966">
    <property type="entry name" value="zf-RVT"/>
    <property type="match status" value="1"/>
</dbReference>
<dbReference type="PANTHER" id="PTHR36617:SF15">
    <property type="entry name" value="REVERSE TRANSCRIPTASE ZINC-BINDING DOMAIN-CONTAINING PROTEIN"/>
    <property type="match status" value="1"/>
</dbReference>
<name>A0A2N9J7H5_FAGSY</name>
<gene>
    <name evidence="2" type="ORF">FSB_LOCUS60281</name>
</gene>